<evidence type="ECO:0000313" key="4">
    <source>
        <dbReference type="Proteomes" id="UP000826271"/>
    </source>
</evidence>
<name>A0AAV6X7G5_9LAMI</name>
<comment type="caution">
    <text evidence="3">The sequence shown here is derived from an EMBL/GenBank/DDBJ whole genome shotgun (WGS) entry which is preliminary data.</text>
</comment>
<reference evidence="3" key="1">
    <citation type="submission" date="2019-10" db="EMBL/GenBank/DDBJ databases">
        <authorList>
            <person name="Zhang R."/>
            <person name="Pan Y."/>
            <person name="Wang J."/>
            <person name="Ma R."/>
            <person name="Yu S."/>
        </authorList>
    </citation>
    <scope>NUCLEOTIDE SEQUENCE</scope>
    <source>
        <strain evidence="3">LA-IB0</strain>
        <tissue evidence="3">Leaf</tissue>
    </source>
</reference>
<accession>A0AAV6X7G5</accession>
<dbReference type="SMART" id="SM00332">
    <property type="entry name" value="PP2Cc"/>
    <property type="match status" value="1"/>
</dbReference>
<dbReference type="AlphaFoldDB" id="A0AAV6X7G5"/>
<dbReference type="GO" id="GO:0004722">
    <property type="term" value="F:protein serine/threonine phosphatase activity"/>
    <property type="evidence" value="ECO:0007669"/>
    <property type="project" value="InterPro"/>
</dbReference>
<dbReference type="InterPro" id="IPR015655">
    <property type="entry name" value="PP2C"/>
</dbReference>
<dbReference type="InterPro" id="IPR001932">
    <property type="entry name" value="PPM-type_phosphatase-like_dom"/>
</dbReference>
<evidence type="ECO:0000313" key="3">
    <source>
        <dbReference type="EMBL" id="KAG8375098.1"/>
    </source>
</evidence>
<proteinExistence type="predicted"/>
<dbReference type="SUPFAM" id="SSF81606">
    <property type="entry name" value="PP2C-like"/>
    <property type="match status" value="1"/>
</dbReference>
<organism evidence="3 4">
    <name type="scientific">Buddleja alternifolia</name>
    <dbReference type="NCBI Taxonomy" id="168488"/>
    <lineage>
        <taxon>Eukaryota</taxon>
        <taxon>Viridiplantae</taxon>
        <taxon>Streptophyta</taxon>
        <taxon>Embryophyta</taxon>
        <taxon>Tracheophyta</taxon>
        <taxon>Spermatophyta</taxon>
        <taxon>Magnoliopsida</taxon>
        <taxon>eudicotyledons</taxon>
        <taxon>Gunneridae</taxon>
        <taxon>Pentapetalae</taxon>
        <taxon>asterids</taxon>
        <taxon>lamiids</taxon>
        <taxon>Lamiales</taxon>
        <taxon>Scrophulariaceae</taxon>
        <taxon>Buddlejeae</taxon>
        <taxon>Buddleja</taxon>
    </lineage>
</organism>
<evidence type="ECO:0000256" key="1">
    <source>
        <dbReference type="SAM" id="MobiDB-lite"/>
    </source>
</evidence>
<dbReference type="EMBL" id="WHWC01000010">
    <property type="protein sequence ID" value="KAG8375098.1"/>
    <property type="molecule type" value="Genomic_DNA"/>
</dbReference>
<dbReference type="Proteomes" id="UP000826271">
    <property type="component" value="Unassembled WGS sequence"/>
</dbReference>
<dbReference type="Gene3D" id="3.60.40.10">
    <property type="entry name" value="PPM-type phosphatase domain"/>
    <property type="match status" value="1"/>
</dbReference>
<sequence length="395" mass="43891">MGRRAKVEIECGGRLRGSEVAAEGICRCGELWQRVDGEARVDYIENMNMNLGKSTNLVAKRKRKARRRRMKIRGLRPVISFKTEIKSELQISTHTHPESSADQSSDDSSRREESIEEGYSLEGLVYGHVSMIGRRRVMEDAVTVAPPGWLAGEYYFFAAYDGHGGAKVVETCGERLHKYLGKHKEKAKKVPEENLDWEKVMAECFSSMDEEFGENMSRDESEQTEAERIMGSTAVVVLVGKEEVVVANCGDSRAVLCRGGVAMPLSSDRKLDRADEKERIEAAGGRIINWRVESELAISRSLGNQCLKPYVTSEPEVTIVRRSERDEFLMIATNGLFDVVSNEVACEVVKKCLSGQLERYASEETNASEAAATLAELAIAKGSRANISVIIVQLK</sequence>
<dbReference type="CDD" id="cd00143">
    <property type="entry name" value="PP2Cc"/>
    <property type="match status" value="1"/>
</dbReference>
<protein>
    <recommendedName>
        <fullName evidence="2">PPM-type phosphatase domain-containing protein</fullName>
    </recommendedName>
</protein>
<gene>
    <name evidence="3" type="ORF">BUALT_Bualt10G0065000</name>
</gene>
<feature type="region of interest" description="Disordered" evidence="1">
    <location>
        <begin position="89"/>
        <end position="116"/>
    </location>
</feature>
<keyword evidence="4" id="KW-1185">Reference proteome</keyword>
<dbReference type="PANTHER" id="PTHR47992">
    <property type="entry name" value="PROTEIN PHOSPHATASE"/>
    <property type="match status" value="1"/>
</dbReference>
<evidence type="ECO:0000259" key="2">
    <source>
        <dbReference type="PROSITE" id="PS51746"/>
    </source>
</evidence>
<dbReference type="PROSITE" id="PS51746">
    <property type="entry name" value="PPM_2"/>
    <property type="match status" value="1"/>
</dbReference>
<dbReference type="Pfam" id="PF00481">
    <property type="entry name" value="PP2C"/>
    <property type="match status" value="1"/>
</dbReference>
<feature type="domain" description="PPM-type phosphatase" evidence="2">
    <location>
        <begin position="125"/>
        <end position="394"/>
    </location>
</feature>
<dbReference type="InterPro" id="IPR036457">
    <property type="entry name" value="PPM-type-like_dom_sf"/>
</dbReference>